<feature type="transmembrane region" description="Helical" evidence="1">
    <location>
        <begin position="12"/>
        <end position="30"/>
    </location>
</feature>
<accession>A0A7Y9X9I5</accession>
<dbReference type="RefSeq" id="WP_179808926.1">
    <property type="nucleotide sequence ID" value="NZ_JACCHL010000001.1"/>
</dbReference>
<keyword evidence="1" id="KW-0812">Transmembrane</keyword>
<dbReference type="EMBL" id="JACCHL010000001">
    <property type="protein sequence ID" value="NYH50680.1"/>
    <property type="molecule type" value="Genomic_DNA"/>
</dbReference>
<proteinExistence type="predicted"/>
<sequence>MELSEIADLGTALAAIANLGLVGFAGYQIYGLREQIRVSKEAVETAQAATKAAEQSVEEARRARVDEQAPRVITILEDPEWPPYFDRNRSGMPGADGPRLLSNESRRSSTVLDHTHEFYFPQDRSTFLWFITRGILINEGRTTARVRIEGEGQFIDGESPLYSDLHIEVPPIAGSTTSPSGLHGQRLLQPGKVALFEWAIGMPLKHWTENNYSGPAPRKSSNIRIFDSMEYGTDDTTTITLTGRPIRPIKGRESAWQMNRYKDIQAVAMPTQRTYGRD</sequence>
<protein>
    <submittedName>
        <fullName evidence="2">Uncharacterized protein</fullName>
    </submittedName>
</protein>
<evidence type="ECO:0000256" key="1">
    <source>
        <dbReference type="SAM" id="Phobius"/>
    </source>
</evidence>
<evidence type="ECO:0000313" key="3">
    <source>
        <dbReference type="Proteomes" id="UP000584931"/>
    </source>
</evidence>
<evidence type="ECO:0000313" key="2">
    <source>
        <dbReference type="EMBL" id="NYH50680.1"/>
    </source>
</evidence>
<dbReference type="Proteomes" id="UP000584931">
    <property type="component" value="Unassembled WGS sequence"/>
</dbReference>
<name>A0A7Y9X9I5_9ACTN</name>
<comment type="caution">
    <text evidence="2">The sequence shown here is derived from an EMBL/GenBank/DDBJ whole genome shotgun (WGS) entry which is preliminary data.</text>
</comment>
<reference evidence="2 3" key="1">
    <citation type="submission" date="2020-07" db="EMBL/GenBank/DDBJ databases">
        <title>Sequencing the genomes of 1000 actinobacteria strains.</title>
        <authorList>
            <person name="Klenk H.-P."/>
        </authorList>
    </citation>
    <scope>NUCLEOTIDE SEQUENCE [LARGE SCALE GENOMIC DNA]</scope>
    <source>
        <strain evidence="2 3">DSM 45278</strain>
    </source>
</reference>
<organism evidence="2 3">
    <name type="scientific">Nocardiopsis sinuspersici</name>
    <dbReference type="NCBI Taxonomy" id="501010"/>
    <lineage>
        <taxon>Bacteria</taxon>
        <taxon>Bacillati</taxon>
        <taxon>Actinomycetota</taxon>
        <taxon>Actinomycetes</taxon>
        <taxon>Streptosporangiales</taxon>
        <taxon>Nocardiopsidaceae</taxon>
        <taxon>Nocardiopsis</taxon>
    </lineage>
</organism>
<keyword evidence="1" id="KW-1133">Transmembrane helix</keyword>
<keyword evidence="1" id="KW-0472">Membrane</keyword>
<dbReference type="AlphaFoldDB" id="A0A7Y9X9I5"/>
<gene>
    <name evidence="2" type="ORF">HNR06_000269</name>
</gene>